<protein>
    <submittedName>
        <fullName evidence="1">Uncharacterized protein</fullName>
    </submittedName>
</protein>
<gene>
    <name evidence="1" type="ORF">F7Q99_36785</name>
</gene>
<evidence type="ECO:0000313" key="1">
    <source>
        <dbReference type="EMBL" id="MQS17598.1"/>
    </source>
</evidence>
<organism evidence="1 2">
    <name type="scientific">Streptomyces kaniharaensis</name>
    <dbReference type="NCBI Taxonomy" id="212423"/>
    <lineage>
        <taxon>Bacteria</taxon>
        <taxon>Bacillati</taxon>
        <taxon>Actinomycetota</taxon>
        <taxon>Actinomycetes</taxon>
        <taxon>Kitasatosporales</taxon>
        <taxon>Streptomycetaceae</taxon>
        <taxon>Streptomyces</taxon>
    </lineage>
</organism>
<keyword evidence="2" id="KW-1185">Reference proteome</keyword>
<accession>A0A6N7L4L8</accession>
<sequence length="143" mass="15942">MGWRDAAQASLRALENRDGRHPDPYLELLRLGVQHTEESVVVTLFLPGATVTGTVITLDEWELRTLRELKERSSGVRRVAGEAMQALDDRAQEQRTARPDTDSPFVHLRDVTYRSGCDQFSVRTWRGPAAGISGWTVGEPTPA</sequence>
<evidence type="ECO:0000313" key="2">
    <source>
        <dbReference type="Proteomes" id="UP000450000"/>
    </source>
</evidence>
<comment type="caution">
    <text evidence="1">The sequence shown here is derived from an EMBL/GenBank/DDBJ whole genome shotgun (WGS) entry which is preliminary data.</text>
</comment>
<dbReference type="AlphaFoldDB" id="A0A6N7L4L8"/>
<name>A0A6N7L4L8_9ACTN</name>
<reference evidence="1 2" key="1">
    <citation type="submission" date="2019-09" db="EMBL/GenBank/DDBJ databases">
        <title>Genome Sequences of Streptomyces kaniharaensis ATCC 21070.</title>
        <authorList>
            <person name="Zhu W."/>
            <person name="De Crecy-Lagard V."/>
            <person name="Richards N.G."/>
        </authorList>
    </citation>
    <scope>NUCLEOTIDE SEQUENCE [LARGE SCALE GENOMIC DNA]</scope>
    <source>
        <strain evidence="1 2">SF-557</strain>
    </source>
</reference>
<dbReference type="Proteomes" id="UP000450000">
    <property type="component" value="Unassembled WGS sequence"/>
</dbReference>
<dbReference type="EMBL" id="WBOF01000005">
    <property type="protein sequence ID" value="MQS17598.1"/>
    <property type="molecule type" value="Genomic_DNA"/>
</dbReference>
<proteinExistence type="predicted"/>
<dbReference type="RefSeq" id="WP_153470823.1">
    <property type="nucleotide sequence ID" value="NZ_WBOF01000005.1"/>
</dbReference>
<dbReference type="OrthoDB" id="4223033at2"/>